<name>A0AAE1DFJ2_9GAST</name>
<evidence type="ECO:0000313" key="2">
    <source>
        <dbReference type="Proteomes" id="UP001283361"/>
    </source>
</evidence>
<dbReference type="EMBL" id="JAWDGP010004080">
    <property type="protein sequence ID" value="KAK3768000.1"/>
    <property type="molecule type" value="Genomic_DNA"/>
</dbReference>
<accession>A0AAE1DFJ2</accession>
<dbReference type="Proteomes" id="UP001283361">
    <property type="component" value="Unassembled WGS sequence"/>
</dbReference>
<comment type="caution">
    <text evidence="1">The sequence shown here is derived from an EMBL/GenBank/DDBJ whole genome shotgun (WGS) entry which is preliminary data.</text>
</comment>
<reference evidence="1" key="1">
    <citation type="journal article" date="2023" name="G3 (Bethesda)">
        <title>A reference genome for the long-term kleptoplast-retaining sea slug Elysia crispata morphotype clarki.</title>
        <authorList>
            <person name="Eastman K.E."/>
            <person name="Pendleton A.L."/>
            <person name="Shaikh M.A."/>
            <person name="Suttiyut T."/>
            <person name="Ogas R."/>
            <person name="Tomko P."/>
            <person name="Gavelis G."/>
            <person name="Widhalm J.R."/>
            <person name="Wisecaver J.H."/>
        </authorList>
    </citation>
    <scope>NUCLEOTIDE SEQUENCE</scope>
    <source>
        <strain evidence="1">ECLA1</strain>
    </source>
</reference>
<proteinExistence type="predicted"/>
<keyword evidence="2" id="KW-1185">Reference proteome</keyword>
<sequence length="101" mass="12328">MEISLFLLLPYQCPYEMWPAWARKQTKFYKMFLFEGEESSDDFDTVLRMFEEHFVHKVNVFYERSLPLEKPDRKGGRRPLRSLEELFMTFLKSVSFMTVKR</sequence>
<protein>
    <submittedName>
        <fullName evidence="1">Uncharacterized protein</fullName>
    </submittedName>
</protein>
<evidence type="ECO:0000313" key="1">
    <source>
        <dbReference type="EMBL" id="KAK3768000.1"/>
    </source>
</evidence>
<organism evidence="1 2">
    <name type="scientific">Elysia crispata</name>
    <name type="common">lettuce slug</name>
    <dbReference type="NCBI Taxonomy" id="231223"/>
    <lineage>
        <taxon>Eukaryota</taxon>
        <taxon>Metazoa</taxon>
        <taxon>Spiralia</taxon>
        <taxon>Lophotrochozoa</taxon>
        <taxon>Mollusca</taxon>
        <taxon>Gastropoda</taxon>
        <taxon>Heterobranchia</taxon>
        <taxon>Euthyneura</taxon>
        <taxon>Panpulmonata</taxon>
        <taxon>Sacoglossa</taxon>
        <taxon>Placobranchoidea</taxon>
        <taxon>Plakobranchidae</taxon>
        <taxon>Elysia</taxon>
    </lineage>
</organism>
<dbReference type="AlphaFoldDB" id="A0AAE1DFJ2"/>
<gene>
    <name evidence="1" type="ORF">RRG08_016895</name>
</gene>